<reference evidence="1" key="2">
    <citation type="journal article" date="2015" name="Data Brief">
        <title>Shoot transcriptome of the giant reed, Arundo donax.</title>
        <authorList>
            <person name="Barrero R.A."/>
            <person name="Guerrero F.D."/>
            <person name="Moolhuijzen P."/>
            <person name="Goolsby J.A."/>
            <person name="Tidwell J."/>
            <person name="Bellgard S.E."/>
            <person name="Bellgard M.I."/>
        </authorList>
    </citation>
    <scope>NUCLEOTIDE SEQUENCE</scope>
    <source>
        <tissue evidence="1">Shoot tissue taken approximately 20 cm above the soil surface</tissue>
    </source>
</reference>
<sequence length="40" mass="4618">MPAGEVYCYCPKKGKSKIVNSSTLIWTIEHNAEKYEEKEI</sequence>
<name>A0A0A9HV45_ARUDO</name>
<protein>
    <submittedName>
        <fullName evidence="1">Uncharacterized protein</fullName>
    </submittedName>
</protein>
<reference evidence="1" key="1">
    <citation type="submission" date="2014-09" db="EMBL/GenBank/DDBJ databases">
        <authorList>
            <person name="Magalhaes I.L.F."/>
            <person name="Oliveira U."/>
            <person name="Santos F.R."/>
            <person name="Vidigal T.H.D.A."/>
            <person name="Brescovit A.D."/>
            <person name="Santos A.J."/>
        </authorList>
    </citation>
    <scope>NUCLEOTIDE SEQUENCE</scope>
    <source>
        <tissue evidence="1">Shoot tissue taken approximately 20 cm above the soil surface</tissue>
    </source>
</reference>
<proteinExistence type="predicted"/>
<dbReference type="AlphaFoldDB" id="A0A0A9HV45"/>
<evidence type="ECO:0000313" key="1">
    <source>
        <dbReference type="EMBL" id="JAE39684.1"/>
    </source>
</evidence>
<accession>A0A0A9HV45</accession>
<dbReference type="EMBL" id="GBRH01158212">
    <property type="protein sequence ID" value="JAE39684.1"/>
    <property type="molecule type" value="Transcribed_RNA"/>
</dbReference>
<organism evidence="1">
    <name type="scientific">Arundo donax</name>
    <name type="common">Giant reed</name>
    <name type="synonym">Donax arundinaceus</name>
    <dbReference type="NCBI Taxonomy" id="35708"/>
    <lineage>
        <taxon>Eukaryota</taxon>
        <taxon>Viridiplantae</taxon>
        <taxon>Streptophyta</taxon>
        <taxon>Embryophyta</taxon>
        <taxon>Tracheophyta</taxon>
        <taxon>Spermatophyta</taxon>
        <taxon>Magnoliopsida</taxon>
        <taxon>Liliopsida</taxon>
        <taxon>Poales</taxon>
        <taxon>Poaceae</taxon>
        <taxon>PACMAD clade</taxon>
        <taxon>Arundinoideae</taxon>
        <taxon>Arundineae</taxon>
        <taxon>Arundo</taxon>
    </lineage>
</organism>